<keyword evidence="1" id="KW-0472">Membrane</keyword>
<sequence length="316" mass="35600">MIEPPQWVRSWRVCADVMGTLLLASLALWHYLLGQYESILLPASLSCLMAVITVFDTRRASRVSNYLLLLCGCLALYDQTVLQASFDAFWISVPITLILLVLPFGPALVLALAVMPIWLMVVGQSSPSLDQIKFLLTFLAVTSLAGWEYLRQRDLNRATDPSDVDCDAINRATLHERLNGEFERAQHLDQRLAVVILHLPQLEIASEQYGSRTQLTQLDQLCQAVRLHCRDHDILGRESHDTFWLVLPNTTESGAMLVIKRLEQALSEVRLSDIGPLTLRSRLCALNAKEPWQHFEQRLARRSEALAVTPLPPGRS</sequence>
<organism evidence="3">
    <name type="scientific">Halomonas sp. RT37</name>
    <dbReference type="NCBI Taxonomy" id="2950872"/>
    <lineage>
        <taxon>Bacteria</taxon>
        <taxon>Pseudomonadati</taxon>
        <taxon>Pseudomonadota</taxon>
        <taxon>Gammaproteobacteria</taxon>
        <taxon>Oceanospirillales</taxon>
        <taxon>Halomonadaceae</taxon>
        <taxon>Halomonas</taxon>
    </lineage>
</organism>
<dbReference type="PROSITE" id="PS50887">
    <property type="entry name" value="GGDEF"/>
    <property type="match status" value="1"/>
</dbReference>
<keyword evidence="1" id="KW-1133">Transmembrane helix</keyword>
<dbReference type="InterPro" id="IPR043128">
    <property type="entry name" value="Rev_trsase/Diguanyl_cyclase"/>
</dbReference>
<dbReference type="InterPro" id="IPR000160">
    <property type="entry name" value="GGDEF_dom"/>
</dbReference>
<keyword evidence="3" id="KW-0808">Transferase</keyword>
<reference evidence="3" key="1">
    <citation type="submission" date="2022-06" db="EMBL/GenBank/DDBJ databases">
        <title>A novel DMS-producing enzyme.</title>
        <authorList>
            <person name="Zhang Y."/>
        </authorList>
    </citation>
    <scope>NUCLEOTIDE SEQUENCE</scope>
    <source>
        <strain evidence="3">RT37</strain>
    </source>
</reference>
<protein>
    <submittedName>
        <fullName evidence="3">Diguanylate cyclase</fullName>
        <ecNumber evidence="3">2.7.7.65</ecNumber>
    </submittedName>
</protein>
<feature type="transmembrane region" description="Helical" evidence="1">
    <location>
        <begin position="12"/>
        <end position="32"/>
    </location>
</feature>
<dbReference type="Gene3D" id="3.30.70.270">
    <property type="match status" value="1"/>
</dbReference>
<dbReference type="RefSeq" id="WP_045994177.1">
    <property type="nucleotide sequence ID" value="NZ_CP098827.1"/>
</dbReference>
<dbReference type="InterPro" id="IPR029787">
    <property type="entry name" value="Nucleotide_cyclase"/>
</dbReference>
<keyword evidence="1" id="KW-0812">Transmembrane</keyword>
<keyword evidence="3" id="KW-0548">Nucleotidyltransferase</keyword>
<evidence type="ECO:0000259" key="2">
    <source>
        <dbReference type="PROSITE" id="PS50887"/>
    </source>
</evidence>
<feature type="transmembrane region" description="Helical" evidence="1">
    <location>
        <begin position="97"/>
        <end position="122"/>
    </location>
</feature>
<evidence type="ECO:0000256" key="1">
    <source>
        <dbReference type="SAM" id="Phobius"/>
    </source>
</evidence>
<accession>A0AAU7KCN4</accession>
<dbReference type="Pfam" id="PF00990">
    <property type="entry name" value="GGDEF"/>
    <property type="match status" value="1"/>
</dbReference>
<dbReference type="GO" id="GO:0052621">
    <property type="term" value="F:diguanylate cyclase activity"/>
    <property type="evidence" value="ECO:0007669"/>
    <property type="project" value="UniProtKB-EC"/>
</dbReference>
<proteinExistence type="predicted"/>
<dbReference type="EMBL" id="CP098827">
    <property type="protein sequence ID" value="XBO69407.1"/>
    <property type="molecule type" value="Genomic_DNA"/>
</dbReference>
<dbReference type="AlphaFoldDB" id="A0AAU7KCN4"/>
<evidence type="ECO:0000313" key="3">
    <source>
        <dbReference type="EMBL" id="XBO69407.1"/>
    </source>
</evidence>
<feature type="transmembrane region" description="Helical" evidence="1">
    <location>
        <begin position="134"/>
        <end position="150"/>
    </location>
</feature>
<name>A0AAU7KCN4_9GAMM</name>
<feature type="domain" description="GGDEF" evidence="2">
    <location>
        <begin position="190"/>
        <end position="316"/>
    </location>
</feature>
<gene>
    <name evidence="3" type="ORF">NFG58_12290</name>
</gene>
<feature type="transmembrane region" description="Helical" evidence="1">
    <location>
        <begin position="38"/>
        <end position="55"/>
    </location>
</feature>
<dbReference type="EC" id="2.7.7.65" evidence="3"/>
<dbReference type="SUPFAM" id="SSF55073">
    <property type="entry name" value="Nucleotide cyclase"/>
    <property type="match status" value="1"/>
</dbReference>